<accession>A0AC58SR58</accession>
<reference evidence="1" key="1">
    <citation type="journal article" date="2014" name="Nat. Commun.">
        <title>The tobacco genome sequence and its comparison with those of tomato and potato.</title>
        <authorList>
            <person name="Sierro N."/>
            <person name="Battey J.N."/>
            <person name="Ouadi S."/>
            <person name="Bakaher N."/>
            <person name="Bovet L."/>
            <person name="Willig A."/>
            <person name="Goepfert S."/>
            <person name="Peitsch M.C."/>
            <person name="Ivanov N.V."/>
        </authorList>
    </citation>
    <scope>NUCLEOTIDE SEQUENCE [LARGE SCALE GENOMIC DNA]</scope>
</reference>
<evidence type="ECO:0000313" key="1">
    <source>
        <dbReference type="Proteomes" id="UP000790787"/>
    </source>
</evidence>
<dbReference type="Proteomes" id="UP000790787">
    <property type="component" value="Chromosome 15"/>
</dbReference>
<name>A0AC58SR58_TOBAC</name>
<proteinExistence type="predicted"/>
<dbReference type="RefSeq" id="XP_075087457.1">
    <property type="nucleotide sequence ID" value="XM_075231356.1"/>
</dbReference>
<keyword evidence="1" id="KW-1185">Reference proteome</keyword>
<gene>
    <name evidence="2" type="primary">LOC107808321</name>
</gene>
<reference evidence="2" key="2">
    <citation type="submission" date="2025-08" db="UniProtKB">
        <authorList>
            <consortium name="RefSeq"/>
        </authorList>
    </citation>
    <scope>IDENTIFICATION</scope>
    <source>
        <tissue evidence="2">Leaf</tissue>
    </source>
</reference>
<protein>
    <submittedName>
        <fullName evidence="2">Uncharacterized protein LOC107808321 isoform X1</fullName>
    </submittedName>
</protein>
<organism evidence="1 2">
    <name type="scientific">Nicotiana tabacum</name>
    <name type="common">Common tobacco</name>
    <dbReference type="NCBI Taxonomy" id="4097"/>
    <lineage>
        <taxon>Eukaryota</taxon>
        <taxon>Viridiplantae</taxon>
        <taxon>Streptophyta</taxon>
        <taxon>Embryophyta</taxon>
        <taxon>Tracheophyta</taxon>
        <taxon>Spermatophyta</taxon>
        <taxon>Magnoliopsida</taxon>
        <taxon>eudicotyledons</taxon>
        <taxon>Gunneridae</taxon>
        <taxon>Pentapetalae</taxon>
        <taxon>asterids</taxon>
        <taxon>lamiids</taxon>
        <taxon>Solanales</taxon>
        <taxon>Solanaceae</taxon>
        <taxon>Nicotianoideae</taxon>
        <taxon>Nicotianeae</taxon>
        <taxon>Nicotiana</taxon>
    </lineage>
</organism>
<evidence type="ECO:0000313" key="2">
    <source>
        <dbReference type="RefSeq" id="XP_075087457.1"/>
    </source>
</evidence>
<sequence length="764" mass="85147">MDSNNNTASAQGPTPPAEELLKKIKELEAGHAQMKQEISKLMISDDQRSHRQRSHSISPQRPPRLRGGGGFDGGTAMWKRGSTSFRHSSPLQRESSSKGERDNGNGGSSAAVKFTDRQYLNILQSMGQAVHIFDLNGHIIYWNRTAEKLYGYSAAEALGQDLIELLTDAQDHDIANNIVYRVLRGESWTGQFPVKNKRGDRFVVVATDTPFYDDDGTLLGVICVSSDMRPFQETGLASMGVTQLEADTRFRARTLASSKLGSDPQQPLQVSIASKISNLASKVSNKVKSKIKTGESIVLREGGSGDSHYSDHAFSEAALSVSDHREDANSSGASTPRGDVHPSPFGVFSDLSRDSGDEGEGKQGISKIITLKAEAWMARKSLSWPWKGNEQEASEARTTRFVWPWLNNDQDNELNRSNSYNALKPENQFIDTNRTTTNEATGSWSSSFNVNSTSSVSSFGSTSSNAVNKVDMDTDSLDYEILWEDLTIGEHIGEGSCGTVYHGLWYGSDVAVKVFSKQEYSDEVIYSFKQEVSLMKRLRHPNILLFMGAVTSPERLCIVTEFLPRGSLFRLLQRNSSKLEWRRRVHMALDIARGVNYLHHLNPPIVHRDLKSSNLLVDKNWTVKVGDFGLSRLKHETYLATKTGKGTPQWMAPEVLRSEHSDEKSDVYSFGVILWELATEKIPWDSLNSMQVVGAVGFMNQRLDIPKNVNPQWASIIESCWHSEPQCRPSFQELVEKLKDLQRQYIIQAQTARNAGGDSSQKEQ</sequence>